<evidence type="ECO:0000313" key="1">
    <source>
        <dbReference type="EMBL" id="MWK54778.1"/>
    </source>
</evidence>
<dbReference type="Proteomes" id="UP000461288">
    <property type="component" value="Unassembled WGS sequence"/>
</dbReference>
<reference evidence="1 2" key="1">
    <citation type="submission" date="2019-12" db="EMBL/GenBank/DDBJ databases">
        <title>Draft genome sequence of Pseudomonas otitidis recovered from a chicken carcass.</title>
        <authorList>
            <person name="Vieira T.R."/>
            <person name="Oliviera E.F.C."/>
            <person name="Silva N.M.V."/>
            <person name="Sambrano G.E."/>
            <person name="Cibulski S.P."/>
            <person name="Cardoso M.R.I."/>
        </authorList>
    </citation>
    <scope>NUCLEOTIDE SEQUENCE [LARGE SCALE GENOMIC DNA]</scope>
    <source>
        <strain evidence="1 2">25_K</strain>
    </source>
</reference>
<dbReference type="AlphaFoldDB" id="A0A7X3H3N6"/>
<dbReference type="RefSeq" id="WP_160479698.1">
    <property type="nucleotide sequence ID" value="NZ_WTFN01000003.1"/>
</dbReference>
<accession>A0A7X3H3N6</accession>
<organism evidence="1 2">
    <name type="scientific">Metapseudomonas otitidis</name>
    <dbReference type="NCBI Taxonomy" id="319939"/>
    <lineage>
        <taxon>Bacteria</taxon>
        <taxon>Pseudomonadati</taxon>
        <taxon>Pseudomonadota</taxon>
        <taxon>Gammaproteobacteria</taxon>
        <taxon>Pseudomonadales</taxon>
        <taxon>Pseudomonadaceae</taxon>
        <taxon>Metapseudomonas</taxon>
    </lineage>
</organism>
<proteinExistence type="predicted"/>
<name>A0A7X3H3N6_9GAMM</name>
<evidence type="ECO:0000313" key="2">
    <source>
        <dbReference type="Proteomes" id="UP000461288"/>
    </source>
</evidence>
<sequence>MASYASVFGADQKTLKAPSVLAKAVGADHEIEKWAGNTAGILVDCRIAGRDALSFYDKDCTMLPNHSFYGLPACPQGLPAPCLDESSLHSISLSSGSGFRLE</sequence>
<gene>
    <name evidence="1" type="ORF">GO594_02195</name>
</gene>
<protein>
    <submittedName>
        <fullName evidence="1">Uncharacterized protein</fullName>
    </submittedName>
</protein>
<comment type="caution">
    <text evidence="1">The sequence shown here is derived from an EMBL/GenBank/DDBJ whole genome shotgun (WGS) entry which is preliminary data.</text>
</comment>
<dbReference type="EMBL" id="WTFN01000003">
    <property type="protein sequence ID" value="MWK54778.1"/>
    <property type="molecule type" value="Genomic_DNA"/>
</dbReference>